<name>A0A5E7NWD9_PSEFL</name>
<sequence length="126" mass="13157">MSRLPLIGVAICSRQIGLYAYHISGDRSVHAKASVAQGVPSTLTSPANLLAPSDILDGLHDILLTASLSNIVPFRPGSPTNASASAHDSARSTTLSLTHAITRVGTCARLLQWQSVSRDARASNNA</sequence>
<evidence type="ECO:0008006" key="3">
    <source>
        <dbReference type="Google" id="ProtNLM"/>
    </source>
</evidence>
<accession>A0A5E7NWD9</accession>
<dbReference type="Proteomes" id="UP000349468">
    <property type="component" value="Unassembled WGS sequence"/>
</dbReference>
<gene>
    <name evidence="1" type="ORF">PS870_04833</name>
</gene>
<organism evidence="1 2">
    <name type="scientific">Pseudomonas fluorescens</name>
    <dbReference type="NCBI Taxonomy" id="294"/>
    <lineage>
        <taxon>Bacteria</taxon>
        <taxon>Pseudomonadati</taxon>
        <taxon>Pseudomonadota</taxon>
        <taxon>Gammaproteobacteria</taxon>
        <taxon>Pseudomonadales</taxon>
        <taxon>Pseudomonadaceae</taxon>
        <taxon>Pseudomonas</taxon>
    </lineage>
</organism>
<dbReference type="EMBL" id="CABVIK010000017">
    <property type="protein sequence ID" value="VVP41348.1"/>
    <property type="molecule type" value="Genomic_DNA"/>
</dbReference>
<reference evidence="1 2" key="1">
    <citation type="submission" date="2019-09" db="EMBL/GenBank/DDBJ databases">
        <authorList>
            <person name="Chandra G."/>
            <person name="Truman W A."/>
        </authorList>
    </citation>
    <scope>NUCLEOTIDE SEQUENCE [LARGE SCALE GENOMIC DNA]</scope>
    <source>
        <strain evidence="1">PS870</strain>
    </source>
</reference>
<dbReference type="AlphaFoldDB" id="A0A5E7NWD9"/>
<proteinExistence type="predicted"/>
<evidence type="ECO:0000313" key="1">
    <source>
        <dbReference type="EMBL" id="VVP41348.1"/>
    </source>
</evidence>
<protein>
    <recommendedName>
        <fullName evidence="3">Glutamine amidotransferase</fullName>
    </recommendedName>
</protein>
<evidence type="ECO:0000313" key="2">
    <source>
        <dbReference type="Proteomes" id="UP000349468"/>
    </source>
</evidence>